<dbReference type="GO" id="GO:0016757">
    <property type="term" value="F:glycosyltransferase activity"/>
    <property type="evidence" value="ECO:0007669"/>
    <property type="project" value="InterPro"/>
</dbReference>
<evidence type="ECO:0000313" key="5">
    <source>
        <dbReference type="Proteomes" id="UP000004671"/>
    </source>
</evidence>
<evidence type="ECO:0000259" key="2">
    <source>
        <dbReference type="Pfam" id="PF13439"/>
    </source>
</evidence>
<keyword evidence="5" id="KW-1185">Reference proteome</keyword>
<keyword evidence="4" id="KW-0808">Transferase</keyword>
<dbReference type="AlphaFoldDB" id="H1XRD1"/>
<dbReference type="Pfam" id="PF13439">
    <property type="entry name" value="Glyco_transf_4"/>
    <property type="match status" value="1"/>
</dbReference>
<sequence length="374" mass="42411">MKIGITCYPTYGGSGVVATELGIYLARDGHEVHFISYAIPYRLNRFHKNLYFHEVEVVDYPVFQYPPYSLALASKIVEVAENVQLDIIHAHYVIPHATSACLARDILEDGSLKVITTLHGTDITLVGQHPSFKRTVQHSINKSDGVTSVSEYLAMETRQAFTITKDIHVIPNFIPTNFLELQDKPISIKKHTPDEPFIICHISNFRPLKRVKDIVLIVEQLVRRFPVLVYMVGDGPERSLVEYMVHEKNLKQYFTFLGKQDRVSDILLNSDLFLLPSESESFGLAALEAMACGVPCVTSDAGGLPEVNIDGKTGFIVPVGQIEQYVRQIQMLRFDPELREQFAINAKKIAFENFHPDNITPLYLNFYEQVLNRE</sequence>
<dbReference type="InParanoid" id="H1XRD1"/>
<feature type="domain" description="Glycosyltransferase subfamily 4-like N-terminal" evidence="2">
    <location>
        <begin position="11"/>
        <end position="177"/>
    </location>
</feature>
<reference evidence="4 5" key="1">
    <citation type="submission" date="2011-09" db="EMBL/GenBank/DDBJ databases">
        <title>The permanent draft genome of Caldithrix abyssi DSM 13497.</title>
        <authorList>
            <consortium name="US DOE Joint Genome Institute (JGI-PGF)"/>
            <person name="Lucas S."/>
            <person name="Han J."/>
            <person name="Lapidus A."/>
            <person name="Bruce D."/>
            <person name="Goodwin L."/>
            <person name="Pitluck S."/>
            <person name="Peters L."/>
            <person name="Kyrpides N."/>
            <person name="Mavromatis K."/>
            <person name="Ivanova N."/>
            <person name="Mikhailova N."/>
            <person name="Chertkov O."/>
            <person name="Detter J.C."/>
            <person name="Tapia R."/>
            <person name="Han C."/>
            <person name="Land M."/>
            <person name="Hauser L."/>
            <person name="Markowitz V."/>
            <person name="Cheng J.-F."/>
            <person name="Hugenholtz P."/>
            <person name="Woyke T."/>
            <person name="Wu D."/>
            <person name="Spring S."/>
            <person name="Brambilla E."/>
            <person name="Klenk H.-P."/>
            <person name="Eisen J.A."/>
        </authorList>
    </citation>
    <scope>NUCLEOTIDE SEQUENCE [LARGE SCALE GENOMIC DNA]</scope>
    <source>
        <strain evidence="4 5">DSM 13497</strain>
    </source>
</reference>
<gene>
    <name evidence="3" type="ORF">Cabys_1653</name>
    <name evidence="4" type="ORF">Calab_2805</name>
</gene>
<dbReference type="Pfam" id="PF00534">
    <property type="entry name" value="Glycos_transf_1"/>
    <property type="match status" value="1"/>
</dbReference>
<organism evidence="4 5">
    <name type="scientific">Caldithrix abyssi DSM 13497</name>
    <dbReference type="NCBI Taxonomy" id="880073"/>
    <lineage>
        <taxon>Bacteria</taxon>
        <taxon>Pseudomonadati</taxon>
        <taxon>Calditrichota</taxon>
        <taxon>Calditrichia</taxon>
        <taxon>Calditrichales</taxon>
        <taxon>Calditrichaceae</taxon>
        <taxon>Caldithrix</taxon>
    </lineage>
</organism>
<dbReference type="Proteomes" id="UP000004671">
    <property type="component" value="Chromosome"/>
</dbReference>
<evidence type="ECO:0000313" key="4">
    <source>
        <dbReference type="EMBL" id="EHO42412.1"/>
    </source>
</evidence>
<dbReference type="PaxDb" id="880073-Calab_2805"/>
<dbReference type="SUPFAM" id="SSF53756">
    <property type="entry name" value="UDP-Glycosyltransferase/glycogen phosphorylase"/>
    <property type="match status" value="1"/>
</dbReference>
<accession>H1XRD1</accession>
<feature type="domain" description="Glycosyl transferase family 1" evidence="1">
    <location>
        <begin position="188"/>
        <end position="348"/>
    </location>
</feature>
<name>H1XRD1_CALAY</name>
<proteinExistence type="predicted"/>
<dbReference type="EMBL" id="CP018099">
    <property type="protein sequence ID" value="APF18402.1"/>
    <property type="molecule type" value="Genomic_DNA"/>
</dbReference>
<protein>
    <submittedName>
        <fullName evidence="4">Glycosyl transferase group 1</fullName>
    </submittedName>
    <submittedName>
        <fullName evidence="3">N-acetyl-alpha-D-glucosaminyl L-malate synthase BshA</fullName>
    </submittedName>
</protein>
<dbReference type="PANTHER" id="PTHR45947:SF3">
    <property type="entry name" value="SULFOQUINOVOSYL TRANSFERASE SQD2"/>
    <property type="match status" value="1"/>
</dbReference>
<dbReference type="Gene3D" id="3.40.50.2000">
    <property type="entry name" value="Glycogen Phosphorylase B"/>
    <property type="match status" value="2"/>
</dbReference>
<dbReference type="InterPro" id="IPR001296">
    <property type="entry name" value="Glyco_trans_1"/>
</dbReference>
<dbReference type="Proteomes" id="UP000183868">
    <property type="component" value="Chromosome"/>
</dbReference>
<dbReference type="HOGENOM" id="CLU_009583_2_5_0"/>
<dbReference type="PANTHER" id="PTHR45947">
    <property type="entry name" value="SULFOQUINOVOSYL TRANSFERASE SQD2"/>
    <property type="match status" value="1"/>
</dbReference>
<dbReference type="RefSeq" id="WP_006929750.1">
    <property type="nucleotide sequence ID" value="NZ_CM001402.1"/>
</dbReference>
<dbReference type="InterPro" id="IPR050194">
    <property type="entry name" value="Glycosyltransferase_grp1"/>
</dbReference>
<evidence type="ECO:0000313" key="3">
    <source>
        <dbReference type="EMBL" id="APF18402.1"/>
    </source>
</evidence>
<dbReference type="OrthoDB" id="9810929at2"/>
<dbReference type="InterPro" id="IPR028098">
    <property type="entry name" value="Glyco_trans_4-like_N"/>
</dbReference>
<dbReference type="KEGG" id="caby:Cabys_1653"/>
<reference evidence="3 6" key="2">
    <citation type="submission" date="2016-11" db="EMBL/GenBank/DDBJ databases">
        <title>Genomic analysis of Caldithrix abyssi and proposal of a novel bacterial phylum Caldithrichaeota.</title>
        <authorList>
            <person name="Kublanov I."/>
            <person name="Sigalova O."/>
            <person name="Gavrilov S."/>
            <person name="Lebedinsky A."/>
            <person name="Ivanova N."/>
            <person name="Daum C."/>
            <person name="Reddy T."/>
            <person name="Klenk H.P."/>
            <person name="Goker M."/>
            <person name="Reva O."/>
            <person name="Miroshnichenko M."/>
            <person name="Kyprides N."/>
            <person name="Woyke T."/>
            <person name="Gelfand M."/>
        </authorList>
    </citation>
    <scope>NUCLEOTIDE SEQUENCE [LARGE SCALE GENOMIC DNA]</scope>
    <source>
        <strain evidence="3 6">LF13</strain>
    </source>
</reference>
<evidence type="ECO:0000259" key="1">
    <source>
        <dbReference type="Pfam" id="PF00534"/>
    </source>
</evidence>
<dbReference type="InterPro" id="IPR023881">
    <property type="entry name" value="Thiol_BshA"/>
</dbReference>
<dbReference type="eggNOG" id="COG0438">
    <property type="taxonomic scope" value="Bacteria"/>
</dbReference>
<dbReference type="STRING" id="880073.Cabys_1653"/>
<dbReference type="EMBL" id="CM001402">
    <property type="protein sequence ID" value="EHO42412.1"/>
    <property type="molecule type" value="Genomic_DNA"/>
</dbReference>
<dbReference type="NCBIfam" id="TIGR03999">
    <property type="entry name" value="thiol_BshA"/>
    <property type="match status" value="1"/>
</dbReference>
<dbReference type="GO" id="GO:0071793">
    <property type="term" value="P:bacillithiol biosynthetic process"/>
    <property type="evidence" value="ECO:0007669"/>
    <property type="project" value="InterPro"/>
</dbReference>
<evidence type="ECO:0000313" key="6">
    <source>
        <dbReference type="Proteomes" id="UP000183868"/>
    </source>
</evidence>